<evidence type="ECO:0000313" key="1">
    <source>
        <dbReference type="EMBL" id="PIC31124.1"/>
    </source>
</evidence>
<name>A0A2G5TV51_9PELO</name>
<accession>A0A2G5TV51</accession>
<comment type="caution">
    <text evidence="1">The sequence shown here is derived from an EMBL/GenBank/DDBJ whole genome shotgun (WGS) entry which is preliminary data.</text>
</comment>
<dbReference type="Proteomes" id="UP000230233">
    <property type="component" value="Chromosome V"/>
</dbReference>
<evidence type="ECO:0000313" key="2">
    <source>
        <dbReference type="Proteomes" id="UP000230233"/>
    </source>
</evidence>
<dbReference type="EMBL" id="PDUG01000005">
    <property type="protein sequence ID" value="PIC31124.1"/>
    <property type="molecule type" value="Genomic_DNA"/>
</dbReference>
<organism evidence="1 2">
    <name type="scientific">Caenorhabditis nigoni</name>
    <dbReference type="NCBI Taxonomy" id="1611254"/>
    <lineage>
        <taxon>Eukaryota</taxon>
        <taxon>Metazoa</taxon>
        <taxon>Ecdysozoa</taxon>
        <taxon>Nematoda</taxon>
        <taxon>Chromadorea</taxon>
        <taxon>Rhabditida</taxon>
        <taxon>Rhabditina</taxon>
        <taxon>Rhabditomorpha</taxon>
        <taxon>Rhabditoidea</taxon>
        <taxon>Rhabditidae</taxon>
        <taxon>Peloderinae</taxon>
        <taxon>Caenorhabditis</taxon>
    </lineage>
</organism>
<protein>
    <submittedName>
        <fullName evidence="1">Uncharacterized protein</fullName>
    </submittedName>
</protein>
<proteinExistence type="predicted"/>
<keyword evidence="2" id="KW-1185">Reference proteome</keyword>
<reference evidence="2" key="1">
    <citation type="submission" date="2017-10" db="EMBL/GenBank/DDBJ databases">
        <title>Rapid genome shrinkage in a self-fertile nematode reveals novel sperm competition proteins.</title>
        <authorList>
            <person name="Yin D."/>
            <person name="Schwarz E.M."/>
            <person name="Thomas C.G."/>
            <person name="Felde R.L."/>
            <person name="Korf I.F."/>
            <person name="Cutter A.D."/>
            <person name="Schartner C.M."/>
            <person name="Ralston E.J."/>
            <person name="Meyer B.J."/>
            <person name="Haag E.S."/>
        </authorList>
    </citation>
    <scope>NUCLEOTIDE SEQUENCE [LARGE SCALE GENOMIC DNA]</scope>
    <source>
        <strain evidence="2">JU1422</strain>
    </source>
</reference>
<gene>
    <name evidence="1" type="primary">Cnig_chr_V.g22136</name>
    <name evidence="1" type="ORF">B9Z55_022136</name>
</gene>
<dbReference type="AlphaFoldDB" id="A0A2G5TV51"/>
<sequence>MTMISSSTWKTMISSSNSEEDTIFDVPPPRSLFHPDNGCQVPQMVKKVSVNIRQLFFIKVEDRDLPRSKDEEYRNEMNRTGFFKLETLHYQ</sequence>